<dbReference type="OrthoDB" id="342131at2759"/>
<reference evidence="1" key="1">
    <citation type="submission" date="2021-02" db="EMBL/GenBank/DDBJ databases">
        <authorList>
            <person name="Dougan E. K."/>
            <person name="Rhodes N."/>
            <person name="Thang M."/>
            <person name="Chan C."/>
        </authorList>
    </citation>
    <scope>NUCLEOTIDE SEQUENCE</scope>
</reference>
<accession>A0A812SGT4</accession>
<dbReference type="Gene3D" id="2.130.10.10">
    <property type="entry name" value="YVTN repeat-like/Quinoprotein amine dehydrogenase"/>
    <property type="match status" value="1"/>
</dbReference>
<proteinExistence type="predicted"/>
<gene>
    <name evidence="1" type="ORF">SNAT2548_LOCUS26683</name>
</gene>
<dbReference type="Proteomes" id="UP000604046">
    <property type="component" value="Unassembled WGS sequence"/>
</dbReference>
<protein>
    <submittedName>
        <fullName evidence="1">Uncharacterized protein</fullName>
    </submittedName>
</protein>
<dbReference type="InterPro" id="IPR036322">
    <property type="entry name" value="WD40_repeat_dom_sf"/>
</dbReference>
<dbReference type="InterPro" id="IPR015943">
    <property type="entry name" value="WD40/YVTN_repeat-like_dom_sf"/>
</dbReference>
<name>A0A812SGT4_9DINO</name>
<keyword evidence="2" id="KW-1185">Reference proteome</keyword>
<organism evidence="1 2">
    <name type="scientific">Symbiodinium natans</name>
    <dbReference type="NCBI Taxonomy" id="878477"/>
    <lineage>
        <taxon>Eukaryota</taxon>
        <taxon>Sar</taxon>
        <taxon>Alveolata</taxon>
        <taxon>Dinophyceae</taxon>
        <taxon>Suessiales</taxon>
        <taxon>Symbiodiniaceae</taxon>
        <taxon>Symbiodinium</taxon>
    </lineage>
</organism>
<sequence>MTPGLPSAAATLKAWPHVAAGICVWDTVSPSSSSLIAHDGADASSATMPAEYCALAWAASQQRIFCGTKAGELRVFDLRMRRLSHRFEAHSDPVQHCFVLQKTGQLATLSSAAELKLWSLKNLELLDTMALHSSGRGVSVLGPKLSCAALLSERHLVTSGQAGMNKNVGISVCSYVPPHWLIFIFGIAFSPSQLLLTYSAPDVEAGAFAADQLGATLRLSSPPLCALAAASGSFTSCALTDERSLTLDLAEAPSNATNWIELRADNLAPPAIRSCEARAALGGSFFVKIGGSLNESTADADSNLDTNVDKCCRKDAGTCHTFPTLEVCEVEKWAVECHSCEVNSNPLGCPPFPSQVDGYVMHADDGLCDLFKLHCVIGVRVRNWMAWSSFAFSPSGAMRDNSGLPGLQHCFRELFAGDAVPQTDTFSYAPVGCGERPWQFSLVLHWQTSGGSPALHDFGAQDVSGPGRLPLVPQTPSGRPGSISSFTAAITPDVGLTPTGSSVTLELDFQSAGFALGDVLTLTPLPLAPFDFDVTADASIVSVAGASTQLIYTNLPGSMDCIWLRVGGFRVNGVECTATADSSSSSGQQTFSLSLRLPTPSYGLSADWALAHEASAGGTLLVASDVLAVKPMASLRQLRATVQAASTQTTLELAIQLGLWAGQVDVFITAPSLALRDVSSCTAAPGSPLLAVEVAVWEGKGCRLSQVSNPDPLAVLRLRLDAENRGAVPDTRDVVTMMMNWASRTDFVAAAEAYSIVPEFGGELASPAAGAVLAFSVRGSVGPLTIHFPTAVDSGYHECAALSFFQSAASSPLPRCLTFPHT</sequence>
<dbReference type="SUPFAM" id="SSF50978">
    <property type="entry name" value="WD40 repeat-like"/>
    <property type="match status" value="1"/>
</dbReference>
<comment type="caution">
    <text evidence="1">The sequence shown here is derived from an EMBL/GenBank/DDBJ whole genome shotgun (WGS) entry which is preliminary data.</text>
</comment>
<dbReference type="EMBL" id="CAJNDS010002437">
    <property type="protein sequence ID" value="CAE7474908.1"/>
    <property type="molecule type" value="Genomic_DNA"/>
</dbReference>
<evidence type="ECO:0000313" key="2">
    <source>
        <dbReference type="Proteomes" id="UP000604046"/>
    </source>
</evidence>
<dbReference type="AlphaFoldDB" id="A0A812SGT4"/>
<evidence type="ECO:0000313" key="1">
    <source>
        <dbReference type="EMBL" id="CAE7474908.1"/>
    </source>
</evidence>